<name>A0A183EFB5_9BILA</name>
<evidence type="ECO:0000313" key="3">
    <source>
        <dbReference type="WBParaSite" id="GPUH_0001968101-mRNA-1"/>
    </source>
</evidence>
<gene>
    <name evidence="1" type="ORF">GPUH_LOCUS19656</name>
</gene>
<dbReference type="PROSITE" id="PS51386">
    <property type="entry name" value="RINT1_TIP20"/>
    <property type="match status" value="1"/>
</dbReference>
<dbReference type="WBParaSite" id="GPUH_0001968101-mRNA-1">
    <property type="protein sequence ID" value="GPUH_0001968101-mRNA-1"/>
    <property type="gene ID" value="GPUH_0001968101"/>
</dbReference>
<dbReference type="Pfam" id="PF04437">
    <property type="entry name" value="RINT1_TIP1"/>
    <property type="match status" value="1"/>
</dbReference>
<dbReference type="PANTHER" id="PTHR13520">
    <property type="entry name" value="RAD50-INTERACTING PROTEIN 1 RINT-1"/>
    <property type="match status" value="1"/>
</dbReference>
<evidence type="ECO:0000313" key="1">
    <source>
        <dbReference type="EMBL" id="VDN34302.1"/>
    </source>
</evidence>
<dbReference type="EMBL" id="UYRT01088913">
    <property type="protein sequence ID" value="VDN34302.1"/>
    <property type="molecule type" value="Genomic_DNA"/>
</dbReference>
<dbReference type="OrthoDB" id="239865at2759"/>
<dbReference type="AlphaFoldDB" id="A0A183EFB5"/>
<protein>
    <submittedName>
        <fullName evidence="3">DHC_N1 domain-containing protein</fullName>
    </submittedName>
</protein>
<keyword evidence="2" id="KW-1185">Reference proteome</keyword>
<proteinExistence type="predicted"/>
<reference evidence="1 2" key="2">
    <citation type="submission" date="2018-11" db="EMBL/GenBank/DDBJ databases">
        <authorList>
            <consortium name="Pathogen Informatics"/>
        </authorList>
    </citation>
    <scope>NUCLEOTIDE SEQUENCE [LARGE SCALE GENOMIC DNA]</scope>
</reference>
<dbReference type="Proteomes" id="UP000271098">
    <property type="component" value="Unassembled WGS sequence"/>
</dbReference>
<sequence>MKWLELEREGCIAGVENLLASEDCWKNRYQNLSDVDVQRVPECTDQFLLMIEAITERYRLIESLDVQSQFLNVQIFLLDDFRLRLAQISQQLSSPWEEPFIQILNCAWYIAYVLDEWNEVDIFIRIQACGKRAHFRGVFDDVADMYRHIWQQRARDLTVAFYQHIRARIRRYERENWFSWDSCESLDLTASFCPFLLEVRRLLNYVNSVISPVSAAKIYELLNEKVADVLLKTITNISIKLVFIVSCIGDTRKISETFQPYSSHSNDCFYVIQVKKRAVR</sequence>
<dbReference type="PANTHER" id="PTHR13520:SF0">
    <property type="entry name" value="RAD50-INTERACTING PROTEIN 1"/>
    <property type="match status" value="1"/>
</dbReference>
<dbReference type="GO" id="GO:0060628">
    <property type="term" value="P:regulation of ER to Golgi vesicle-mediated transport"/>
    <property type="evidence" value="ECO:0007669"/>
    <property type="project" value="TreeGrafter"/>
</dbReference>
<dbReference type="InterPro" id="IPR007528">
    <property type="entry name" value="RINT1_Tip20"/>
</dbReference>
<reference evidence="3" key="1">
    <citation type="submission" date="2016-06" db="UniProtKB">
        <authorList>
            <consortium name="WormBaseParasite"/>
        </authorList>
    </citation>
    <scope>IDENTIFICATION</scope>
</reference>
<evidence type="ECO:0000313" key="2">
    <source>
        <dbReference type="Proteomes" id="UP000271098"/>
    </source>
</evidence>
<dbReference type="GO" id="GO:0006890">
    <property type="term" value="P:retrograde vesicle-mediated transport, Golgi to endoplasmic reticulum"/>
    <property type="evidence" value="ECO:0007669"/>
    <property type="project" value="InterPro"/>
</dbReference>
<dbReference type="GO" id="GO:0070939">
    <property type="term" value="C:Dsl1/NZR complex"/>
    <property type="evidence" value="ECO:0007669"/>
    <property type="project" value="InterPro"/>
</dbReference>
<organism evidence="3">
    <name type="scientific">Gongylonema pulchrum</name>
    <dbReference type="NCBI Taxonomy" id="637853"/>
    <lineage>
        <taxon>Eukaryota</taxon>
        <taxon>Metazoa</taxon>
        <taxon>Ecdysozoa</taxon>
        <taxon>Nematoda</taxon>
        <taxon>Chromadorea</taxon>
        <taxon>Rhabditida</taxon>
        <taxon>Spirurina</taxon>
        <taxon>Spiruromorpha</taxon>
        <taxon>Spiruroidea</taxon>
        <taxon>Gongylonematidae</taxon>
        <taxon>Gongylonema</taxon>
    </lineage>
</organism>
<dbReference type="GO" id="GO:0006888">
    <property type="term" value="P:endoplasmic reticulum to Golgi vesicle-mediated transport"/>
    <property type="evidence" value="ECO:0007669"/>
    <property type="project" value="InterPro"/>
</dbReference>
<accession>A0A183EFB5</accession>